<dbReference type="EMBL" id="LZPO01087171">
    <property type="protein sequence ID" value="OBS66894.1"/>
    <property type="molecule type" value="Genomic_DNA"/>
</dbReference>
<feature type="compositionally biased region" description="Polar residues" evidence="1">
    <location>
        <begin position="65"/>
        <end position="74"/>
    </location>
</feature>
<accession>A0A1A6GM06</accession>
<dbReference type="Proteomes" id="UP000092124">
    <property type="component" value="Unassembled WGS sequence"/>
</dbReference>
<organism evidence="2 3">
    <name type="scientific">Neotoma lepida</name>
    <name type="common">Desert woodrat</name>
    <dbReference type="NCBI Taxonomy" id="56216"/>
    <lineage>
        <taxon>Eukaryota</taxon>
        <taxon>Metazoa</taxon>
        <taxon>Chordata</taxon>
        <taxon>Craniata</taxon>
        <taxon>Vertebrata</taxon>
        <taxon>Euteleostomi</taxon>
        <taxon>Mammalia</taxon>
        <taxon>Eutheria</taxon>
        <taxon>Euarchontoglires</taxon>
        <taxon>Glires</taxon>
        <taxon>Rodentia</taxon>
        <taxon>Myomorpha</taxon>
        <taxon>Muroidea</taxon>
        <taxon>Cricetidae</taxon>
        <taxon>Neotominae</taxon>
        <taxon>Neotoma</taxon>
    </lineage>
</organism>
<feature type="region of interest" description="Disordered" evidence="1">
    <location>
        <begin position="64"/>
        <end position="115"/>
    </location>
</feature>
<dbReference type="AlphaFoldDB" id="A0A1A6GM06"/>
<proteinExistence type="predicted"/>
<evidence type="ECO:0000313" key="3">
    <source>
        <dbReference type="Proteomes" id="UP000092124"/>
    </source>
</evidence>
<evidence type="ECO:0000256" key="1">
    <source>
        <dbReference type="SAM" id="MobiDB-lite"/>
    </source>
</evidence>
<sequence>MPSSLEADIVMLPKRQPSLPPYFEDSHYGAALCPMNEEHFSYRTVIIRENVNIALKGRTVIVKGQRTSRGTPISQCGAESPRQEKEEAPGGQQSGLTEGNWPLPEPSAKVKGQEI</sequence>
<name>A0A1A6GM06_NEOLE</name>
<keyword evidence="3" id="KW-1185">Reference proteome</keyword>
<reference evidence="2 3" key="1">
    <citation type="submission" date="2016-06" db="EMBL/GenBank/DDBJ databases">
        <title>The Draft Genome Sequence and Annotation of the Desert Woodrat Neotoma lepida.</title>
        <authorList>
            <person name="Campbell M."/>
            <person name="Oakeson K.F."/>
            <person name="Yandell M."/>
            <person name="Halpert J.R."/>
            <person name="Dearing D."/>
        </authorList>
    </citation>
    <scope>NUCLEOTIDE SEQUENCE [LARGE SCALE GENOMIC DNA]</scope>
    <source>
        <strain evidence="2">417</strain>
        <tissue evidence="2">Liver</tissue>
    </source>
</reference>
<protein>
    <submittedName>
        <fullName evidence="2">Uncharacterized protein</fullName>
    </submittedName>
</protein>
<evidence type="ECO:0000313" key="2">
    <source>
        <dbReference type="EMBL" id="OBS66894.1"/>
    </source>
</evidence>
<comment type="caution">
    <text evidence="2">The sequence shown here is derived from an EMBL/GenBank/DDBJ whole genome shotgun (WGS) entry which is preliminary data.</text>
</comment>
<gene>
    <name evidence="2" type="ORF">A6R68_04568</name>
</gene>